<proteinExistence type="predicted"/>
<dbReference type="InterPro" id="IPR049492">
    <property type="entry name" value="BD-FAE-like_dom"/>
</dbReference>
<dbReference type="Pfam" id="PF20434">
    <property type="entry name" value="BD-FAE"/>
    <property type="match status" value="1"/>
</dbReference>
<dbReference type="SUPFAM" id="SSF53474">
    <property type="entry name" value="alpha/beta-Hydrolases"/>
    <property type="match status" value="1"/>
</dbReference>
<dbReference type="PANTHER" id="PTHR48081">
    <property type="entry name" value="AB HYDROLASE SUPERFAMILY PROTEIN C4A8.06C"/>
    <property type="match status" value="1"/>
</dbReference>
<evidence type="ECO:0000313" key="4">
    <source>
        <dbReference type="Proteomes" id="UP000641206"/>
    </source>
</evidence>
<sequence length="288" mass="32627">MKTYTYKVTNNCEIKGTLHETGKKQAPLLMYIHGGGLIWGTRDDLDKKQVELYIDAGFNVFSIDYRLAPETKLPEIIEDIRDAIVWLIEEGNREFDFDTENIAVIGSSAGAYLALMTGVLETRPKAIVSFYGYGDITGDWYTEPSPHFTKMPSAPEMLANQLIMDKPIAASPIEKRYAIYLYCRQQGKWIDYVTGKSSKEDLSSLNEYCPARLADRNYPPTMLLHGDQDEDVPYQESVNMKQVLDEAGVVNQLITISGGKHTFDQNMEDPQVVQAFEKVIQFLKQQLS</sequence>
<protein>
    <submittedName>
        <fullName evidence="3">Esterase</fullName>
    </submittedName>
</protein>
<keyword evidence="1" id="KW-0378">Hydrolase</keyword>
<feature type="domain" description="BD-FAE-like" evidence="2">
    <location>
        <begin position="20"/>
        <end position="244"/>
    </location>
</feature>
<comment type="caution">
    <text evidence="3">The sequence shown here is derived from an EMBL/GenBank/DDBJ whole genome shotgun (WGS) entry which is preliminary data.</text>
</comment>
<dbReference type="InterPro" id="IPR029058">
    <property type="entry name" value="AB_hydrolase_fold"/>
</dbReference>
<gene>
    <name evidence="3" type="ORF">GCM10011346_31870</name>
</gene>
<evidence type="ECO:0000256" key="1">
    <source>
        <dbReference type="ARBA" id="ARBA00022801"/>
    </source>
</evidence>
<organism evidence="3 4">
    <name type="scientific">Oceanobacillus neutriphilus</name>
    <dbReference type="NCBI Taxonomy" id="531815"/>
    <lineage>
        <taxon>Bacteria</taxon>
        <taxon>Bacillati</taxon>
        <taxon>Bacillota</taxon>
        <taxon>Bacilli</taxon>
        <taxon>Bacillales</taxon>
        <taxon>Bacillaceae</taxon>
        <taxon>Oceanobacillus</taxon>
    </lineage>
</organism>
<dbReference type="RefSeq" id="WP_188735323.1">
    <property type="nucleotide sequence ID" value="NZ_BMLW01000009.1"/>
</dbReference>
<name>A0ABQ2NXU3_9BACI</name>
<accession>A0ABQ2NXU3</accession>
<evidence type="ECO:0000259" key="2">
    <source>
        <dbReference type="Pfam" id="PF20434"/>
    </source>
</evidence>
<keyword evidence="4" id="KW-1185">Reference proteome</keyword>
<evidence type="ECO:0000313" key="3">
    <source>
        <dbReference type="EMBL" id="GGP13129.1"/>
    </source>
</evidence>
<reference evidence="4" key="1">
    <citation type="journal article" date="2019" name="Int. J. Syst. Evol. Microbiol.">
        <title>The Global Catalogue of Microorganisms (GCM) 10K type strain sequencing project: providing services to taxonomists for standard genome sequencing and annotation.</title>
        <authorList>
            <consortium name="The Broad Institute Genomics Platform"/>
            <consortium name="The Broad Institute Genome Sequencing Center for Infectious Disease"/>
            <person name="Wu L."/>
            <person name="Ma J."/>
        </authorList>
    </citation>
    <scope>NUCLEOTIDE SEQUENCE [LARGE SCALE GENOMIC DNA]</scope>
    <source>
        <strain evidence="4">CGMCC 1.7693</strain>
    </source>
</reference>
<dbReference type="Gene3D" id="3.40.50.1820">
    <property type="entry name" value="alpha/beta hydrolase"/>
    <property type="match status" value="1"/>
</dbReference>
<dbReference type="Proteomes" id="UP000641206">
    <property type="component" value="Unassembled WGS sequence"/>
</dbReference>
<dbReference type="InterPro" id="IPR050300">
    <property type="entry name" value="GDXG_lipolytic_enzyme"/>
</dbReference>
<dbReference type="EMBL" id="BMLW01000009">
    <property type="protein sequence ID" value="GGP13129.1"/>
    <property type="molecule type" value="Genomic_DNA"/>
</dbReference>